<evidence type="ECO:0000256" key="3">
    <source>
        <dbReference type="ARBA" id="ARBA00022723"/>
    </source>
</evidence>
<feature type="domain" description="B12-binding" evidence="6">
    <location>
        <begin position="108"/>
        <end position="210"/>
    </location>
</feature>
<name>A0A810MZY7_9ACTN</name>
<dbReference type="InterPro" id="IPR051198">
    <property type="entry name" value="BchE-like"/>
</dbReference>
<dbReference type="Pfam" id="PF04055">
    <property type="entry name" value="Radical_SAM"/>
    <property type="match status" value="1"/>
</dbReference>
<dbReference type="Pfam" id="PF02310">
    <property type="entry name" value="B12-binding"/>
    <property type="match status" value="1"/>
</dbReference>
<dbReference type="PANTHER" id="PTHR43409:SF7">
    <property type="entry name" value="BLL1977 PROTEIN"/>
    <property type="match status" value="1"/>
</dbReference>
<evidence type="ECO:0000313" key="8">
    <source>
        <dbReference type="Proteomes" id="UP000680866"/>
    </source>
</evidence>
<dbReference type="PANTHER" id="PTHR43409">
    <property type="entry name" value="ANAEROBIC MAGNESIUM-PROTOPORPHYRIN IX MONOMETHYL ESTER CYCLASE-RELATED"/>
    <property type="match status" value="1"/>
</dbReference>
<dbReference type="InterPro" id="IPR006638">
    <property type="entry name" value="Elp3/MiaA/NifB-like_rSAM"/>
</dbReference>
<dbReference type="Proteomes" id="UP000680866">
    <property type="component" value="Chromosome"/>
</dbReference>
<keyword evidence="2" id="KW-0949">S-adenosyl-L-methionine</keyword>
<dbReference type="KEGG" id="pry:Prubr_37280"/>
<dbReference type="GO" id="GO:0003824">
    <property type="term" value="F:catalytic activity"/>
    <property type="evidence" value="ECO:0007669"/>
    <property type="project" value="InterPro"/>
</dbReference>
<evidence type="ECO:0000256" key="2">
    <source>
        <dbReference type="ARBA" id="ARBA00022691"/>
    </source>
</evidence>
<dbReference type="CDD" id="cd01335">
    <property type="entry name" value="Radical_SAM"/>
    <property type="match status" value="1"/>
</dbReference>
<keyword evidence="3" id="KW-0479">Metal-binding</keyword>
<dbReference type="PROSITE" id="PS51332">
    <property type="entry name" value="B12_BINDING"/>
    <property type="match status" value="1"/>
</dbReference>
<dbReference type="InterPro" id="IPR023984">
    <property type="entry name" value="rSAM_ocin_1"/>
</dbReference>
<dbReference type="InterPro" id="IPR006158">
    <property type="entry name" value="Cobalamin-bd"/>
</dbReference>
<dbReference type="AlphaFoldDB" id="A0A810MZY7"/>
<dbReference type="InterPro" id="IPR036390">
    <property type="entry name" value="WH_DNA-bd_sf"/>
</dbReference>
<dbReference type="GO" id="GO:0005829">
    <property type="term" value="C:cytosol"/>
    <property type="evidence" value="ECO:0007669"/>
    <property type="project" value="TreeGrafter"/>
</dbReference>
<gene>
    <name evidence="7" type="ORF">Prubr_37280</name>
</gene>
<protein>
    <submittedName>
        <fullName evidence="7">RiPP maturation radical SAM protein 1</fullName>
    </submittedName>
</protein>
<organism evidence="7 8">
    <name type="scientific">Polymorphospora rubra</name>
    <dbReference type="NCBI Taxonomy" id="338584"/>
    <lineage>
        <taxon>Bacteria</taxon>
        <taxon>Bacillati</taxon>
        <taxon>Actinomycetota</taxon>
        <taxon>Actinomycetes</taxon>
        <taxon>Micromonosporales</taxon>
        <taxon>Micromonosporaceae</taxon>
        <taxon>Polymorphospora</taxon>
    </lineage>
</organism>
<dbReference type="SMART" id="SM00729">
    <property type="entry name" value="Elp3"/>
    <property type="match status" value="1"/>
</dbReference>
<sequence>MRILLVNMPWTSIDVPSLALGILTNSVRQKLPDAEVEVLHANLDFVDWVVDRTEFGLSDYYYYSLFTYFAGCGDWVFSSALYDDPQWRVAEFTSRVQGQMTERELTLNLDLHRMAPEFVAELAARIVDRAPDVVGFTSTFQQNTAALATAKAVKRLAPGIRTVMGGANCDGEQGAAIHRNFAFIDYVVRGEGETAFPRLLAALDAERPSAGDPGRPGEDPAAALAGIEGLCWPGPGGRHVANRMSSTPLPPAEIVAPDYAGYFERLAASRARHWVEPRLVVEGARGCWWGEKHHCTFCGLNGSFMQFRSKHPGRFYDEIIGLAERHQVLDMFVVDNILDMSYVTSLLPRLAESGYDLRLQYEIKSNMKGAQVQALADAGLVSVQPGIENLNSRVLKLMDKGVTGCLNIRMLRDAETSGITIAWNYLYGFPGETDDDYLSVIAQMPALHHLCPADGSTRIAIERFSPFFVKPELGFTDLRPAAQYRLIYDLPESELMDLAYLFDVPPQGIDEETAGRLERAVTEWQHEYAHSRLTHHDLGEEIVLVSRRRHFDWHVLRLTDPTEVAAFRQLDQPHTVAALARRLGSPEPAVAALLRRWRELGIVFEDAGQFIQIAPQAMNQDLLRIDHLHLEREAARQAAAAQEPAVLTAV</sequence>
<dbReference type="SFLD" id="SFLDS00029">
    <property type="entry name" value="Radical_SAM"/>
    <property type="match status" value="1"/>
</dbReference>
<comment type="cofactor">
    <cofactor evidence="1">
        <name>[4Fe-4S] cluster</name>
        <dbReference type="ChEBI" id="CHEBI:49883"/>
    </cofactor>
</comment>
<dbReference type="Gene3D" id="3.80.30.20">
    <property type="entry name" value="tm_1862 like domain"/>
    <property type="match status" value="1"/>
</dbReference>
<evidence type="ECO:0000256" key="4">
    <source>
        <dbReference type="ARBA" id="ARBA00023004"/>
    </source>
</evidence>
<dbReference type="Gene3D" id="3.40.50.280">
    <property type="entry name" value="Cobalamin-binding domain"/>
    <property type="match status" value="1"/>
</dbReference>
<reference evidence="7" key="1">
    <citation type="submission" date="2020-08" db="EMBL/GenBank/DDBJ databases">
        <title>Whole genome shotgun sequence of Polymorphospora rubra NBRC 101157.</title>
        <authorList>
            <person name="Komaki H."/>
            <person name="Tamura T."/>
        </authorList>
    </citation>
    <scope>NUCLEOTIDE SEQUENCE</scope>
    <source>
        <strain evidence="7">NBRC 101157</strain>
    </source>
</reference>
<keyword evidence="4" id="KW-0408">Iron</keyword>
<proteinExistence type="predicted"/>
<dbReference type="InterPro" id="IPR023404">
    <property type="entry name" value="rSAM_horseshoe"/>
</dbReference>
<evidence type="ECO:0000256" key="5">
    <source>
        <dbReference type="ARBA" id="ARBA00023014"/>
    </source>
</evidence>
<dbReference type="InterPro" id="IPR058240">
    <property type="entry name" value="rSAM_sf"/>
</dbReference>
<evidence type="ECO:0000259" key="6">
    <source>
        <dbReference type="PROSITE" id="PS51332"/>
    </source>
</evidence>
<dbReference type="NCBIfam" id="TIGR03975">
    <property type="entry name" value="rSAM_ocin_1"/>
    <property type="match status" value="1"/>
</dbReference>
<dbReference type="GO" id="GO:0031419">
    <property type="term" value="F:cobalamin binding"/>
    <property type="evidence" value="ECO:0007669"/>
    <property type="project" value="InterPro"/>
</dbReference>
<evidence type="ECO:0000256" key="1">
    <source>
        <dbReference type="ARBA" id="ARBA00001966"/>
    </source>
</evidence>
<dbReference type="GO" id="GO:0046872">
    <property type="term" value="F:metal ion binding"/>
    <property type="evidence" value="ECO:0007669"/>
    <property type="project" value="UniProtKB-KW"/>
</dbReference>
<dbReference type="InterPro" id="IPR007197">
    <property type="entry name" value="rSAM"/>
</dbReference>
<keyword evidence="5" id="KW-0411">Iron-sulfur</keyword>
<dbReference type="SUPFAM" id="SSF46785">
    <property type="entry name" value="Winged helix' DNA-binding domain"/>
    <property type="match status" value="1"/>
</dbReference>
<dbReference type="RefSeq" id="WP_212826991.1">
    <property type="nucleotide sequence ID" value="NZ_AP023359.1"/>
</dbReference>
<dbReference type="SUPFAM" id="SSF102114">
    <property type="entry name" value="Radical SAM enzymes"/>
    <property type="match status" value="1"/>
</dbReference>
<keyword evidence="8" id="KW-1185">Reference proteome</keyword>
<accession>A0A810MZY7</accession>
<dbReference type="GO" id="GO:0051536">
    <property type="term" value="F:iron-sulfur cluster binding"/>
    <property type="evidence" value="ECO:0007669"/>
    <property type="project" value="UniProtKB-KW"/>
</dbReference>
<evidence type="ECO:0000313" key="7">
    <source>
        <dbReference type="EMBL" id="BCJ66707.1"/>
    </source>
</evidence>
<dbReference type="SFLD" id="SFLDF00324">
    <property type="entry name" value="bacteriocin_maturation"/>
    <property type="match status" value="1"/>
</dbReference>
<dbReference type="SFLD" id="SFLDG01082">
    <property type="entry name" value="B12-binding_domain_containing"/>
    <property type="match status" value="1"/>
</dbReference>
<dbReference type="EMBL" id="AP023359">
    <property type="protein sequence ID" value="BCJ66707.1"/>
    <property type="molecule type" value="Genomic_DNA"/>
</dbReference>